<feature type="region of interest" description="Disordered" evidence="1">
    <location>
        <begin position="120"/>
        <end position="147"/>
    </location>
</feature>
<feature type="compositionally biased region" description="Acidic residues" evidence="1">
    <location>
        <begin position="121"/>
        <end position="130"/>
    </location>
</feature>
<dbReference type="InterPro" id="IPR011990">
    <property type="entry name" value="TPR-like_helical_dom_sf"/>
</dbReference>
<accession>A0ABP1RHG8</accession>
<evidence type="ECO:0000256" key="1">
    <source>
        <dbReference type="SAM" id="MobiDB-lite"/>
    </source>
</evidence>
<dbReference type="EMBL" id="CAXLJM020000075">
    <property type="protein sequence ID" value="CAL8128417.1"/>
    <property type="molecule type" value="Genomic_DNA"/>
</dbReference>
<dbReference type="InterPro" id="IPR011029">
    <property type="entry name" value="DEATH-like_dom_sf"/>
</dbReference>
<sequence>MQTRGIRKSQVLEDLPFTEKCLIKLQFVMEKRQQQYITKHLKCLVEITNCNITLMASLIENRVLGKADWAHLDSQQNNMTKSYELYKLVMTKKGAFPYLKDALKKSVNTGALATLNKYSEDNESPLDSDNECGCSSSTEDEGNNFSNHEKLRVHNDMALTLKAMGKGWECLVIQEKILIEMMSLYGLEDWQTLETMIDVLNCLKTLGYFDNPVDSNVQNQHGLAIEPSKIISLVKVAHESKKELIGKDANWTTLMRLMATFLCDIEDYENARAISNDIYGRTKNCSTYRGHAIYCLNLMGRSKSEEGKVKDALEMYENAYQFFKTALGSNHLDTLRIRREMFMTLSNLDGADTDTVLEGLQDILEAIQMHHPNHEDATLTEIQIGITMIKMGKYSEGLKRIVKSKAKLQESYGLSAGTLTNINWWIERAQRNMKTMENHQFTPRWEELPPELLELIFENSALKQRRSGSDQEIEDQSLPFPTLPLVSALLQSQPLEWAACLPTIYSEEHKGCPFPTKSVTLQFNKECRIPEGNQLIRVENFFQKTGHYLNSLEITALCVDKDVLWSILNNSPNLKALSLENVTITTHFTNEIPLAPLTKLTHLCSFMTYRKTGGVDELVELKTGCCQLAPLTL</sequence>
<protein>
    <recommendedName>
        <fullName evidence="4">Protein ZIP4 homolog</fullName>
    </recommendedName>
</protein>
<gene>
    <name evidence="2" type="ORF">ODALV1_LOCUS22226</name>
</gene>
<keyword evidence="3" id="KW-1185">Reference proteome</keyword>
<organism evidence="2 3">
    <name type="scientific">Orchesella dallaii</name>
    <dbReference type="NCBI Taxonomy" id="48710"/>
    <lineage>
        <taxon>Eukaryota</taxon>
        <taxon>Metazoa</taxon>
        <taxon>Ecdysozoa</taxon>
        <taxon>Arthropoda</taxon>
        <taxon>Hexapoda</taxon>
        <taxon>Collembola</taxon>
        <taxon>Entomobryomorpha</taxon>
        <taxon>Entomobryoidea</taxon>
        <taxon>Orchesellidae</taxon>
        <taxon>Orchesellinae</taxon>
        <taxon>Orchesella</taxon>
    </lineage>
</organism>
<evidence type="ECO:0000313" key="2">
    <source>
        <dbReference type="EMBL" id="CAL8128417.1"/>
    </source>
</evidence>
<dbReference type="Gene3D" id="1.25.40.10">
    <property type="entry name" value="Tetratricopeptide repeat domain"/>
    <property type="match status" value="1"/>
</dbReference>
<dbReference type="Proteomes" id="UP001642540">
    <property type="component" value="Unassembled WGS sequence"/>
</dbReference>
<evidence type="ECO:0008006" key="4">
    <source>
        <dbReference type="Google" id="ProtNLM"/>
    </source>
</evidence>
<proteinExistence type="predicted"/>
<dbReference type="SUPFAM" id="SSF48452">
    <property type="entry name" value="TPR-like"/>
    <property type="match status" value="1"/>
</dbReference>
<comment type="caution">
    <text evidence="2">The sequence shown here is derived from an EMBL/GenBank/DDBJ whole genome shotgun (WGS) entry which is preliminary data.</text>
</comment>
<name>A0ABP1RHG8_9HEXA</name>
<dbReference type="Gene3D" id="1.10.533.10">
    <property type="entry name" value="Death Domain, Fas"/>
    <property type="match status" value="1"/>
</dbReference>
<reference evidence="2 3" key="1">
    <citation type="submission" date="2024-08" db="EMBL/GenBank/DDBJ databases">
        <authorList>
            <person name="Cucini C."/>
            <person name="Frati F."/>
        </authorList>
    </citation>
    <scope>NUCLEOTIDE SEQUENCE [LARGE SCALE GENOMIC DNA]</scope>
</reference>
<evidence type="ECO:0000313" key="3">
    <source>
        <dbReference type="Proteomes" id="UP001642540"/>
    </source>
</evidence>